<evidence type="ECO:0000313" key="1">
    <source>
        <dbReference type="EMBL" id="QFJ53930.1"/>
    </source>
</evidence>
<proteinExistence type="predicted"/>
<evidence type="ECO:0000313" key="2">
    <source>
        <dbReference type="Proteomes" id="UP000327030"/>
    </source>
</evidence>
<dbReference type="RefSeq" id="WP_151622427.1">
    <property type="nucleotide sequence ID" value="NZ_CP043028.1"/>
</dbReference>
<dbReference type="OrthoDB" id="7068172at2"/>
<gene>
    <name evidence="1" type="ORF">FXF36_03135</name>
</gene>
<reference evidence="2" key="1">
    <citation type="submission" date="2019-08" db="EMBL/GenBank/DDBJ databases">
        <title>Complete Genome Sequence of the Polysaccharide-Degrading Rumen Bacterium Pseudobutyrivibrio xylanivorans MA3014.</title>
        <authorList>
            <person name="Palevich N."/>
            <person name="Maclean P.H."/>
            <person name="Kelly W.J."/>
            <person name="Leahy S.C."/>
            <person name="Rakonjac J."/>
            <person name="Attwood G.T."/>
        </authorList>
    </citation>
    <scope>NUCLEOTIDE SEQUENCE [LARGE SCALE GENOMIC DNA]</scope>
    <source>
        <strain evidence="2">MA3014</strain>
    </source>
</reference>
<protein>
    <recommendedName>
        <fullName evidence="3">RES domain-containing protein</fullName>
    </recommendedName>
</protein>
<organism evidence="1 2">
    <name type="scientific">Pseudobutyrivibrio xylanivorans</name>
    <dbReference type="NCBI Taxonomy" id="185007"/>
    <lineage>
        <taxon>Bacteria</taxon>
        <taxon>Bacillati</taxon>
        <taxon>Bacillota</taxon>
        <taxon>Clostridia</taxon>
        <taxon>Lachnospirales</taxon>
        <taxon>Lachnospiraceae</taxon>
        <taxon>Pseudobutyrivibrio</taxon>
    </lineage>
</organism>
<dbReference type="EMBL" id="CP043028">
    <property type="protein sequence ID" value="QFJ53930.1"/>
    <property type="molecule type" value="Genomic_DNA"/>
</dbReference>
<dbReference type="Proteomes" id="UP000327030">
    <property type="component" value="Chromosome 1"/>
</dbReference>
<evidence type="ECO:0008006" key="3">
    <source>
        <dbReference type="Google" id="ProtNLM"/>
    </source>
</evidence>
<name>A0A5P6VND2_PSEXY</name>
<sequence length="407" mass="46711">MDYEIVRLPYEIGSDADYINAFDKCMRTYKKWVAGLFEDRNGIATQLSITEKQRIINAIRTDGGIIKNCISRYYAGDIATATKRIGSLLERIILDDKNGFIKSDIDKNYCSRLCANYPFLNINLSSEQIKRMLDNELTFFRARKEYFTDYSEMYHIPLDKRDLVGTERFSVPGIPCLYLGTSVYDVWLEMGRPAYSDFNVSAIKLTEKGKKMQILNLVATPYLLLGLNSPIGDENNMDSNLSIIKSLLRIYPLVIATSIRNKSPRGKFRSDYIISHLIMLNLKKLGIDGVAYLSKRILSSEEDIVLPQMVNVAFPAFESSSVNEKYGEICEKIQITRPANYEEFLSLELGSAECLNKNSYFAKTFDDNQNLYSCVNRVKISGKDVVYQNTGFYRFENHLCEQKFYKL</sequence>
<dbReference type="AlphaFoldDB" id="A0A5P6VND2"/>
<dbReference type="KEGG" id="pxv:FXF36_03135"/>
<accession>A0A5P6VND2</accession>